<evidence type="ECO:0000256" key="1">
    <source>
        <dbReference type="ARBA" id="ARBA00001962"/>
    </source>
</evidence>
<gene>
    <name evidence="8" type="ORF">PZ740_01615</name>
</gene>
<feature type="domain" description="Fe-containing alcohol dehydrogenase-like C-terminal" evidence="7">
    <location>
        <begin position="200"/>
        <end position="387"/>
    </location>
</feature>
<evidence type="ECO:0000313" key="9">
    <source>
        <dbReference type="Proteomes" id="UP001301140"/>
    </source>
</evidence>
<dbReference type="InterPro" id="IPR001670">
    <property type="entry name" value="ADH_Fe/GldA"/>
</dbReference>
<dbReference type="Gene3D" id="1.20.1090.10">
    <property type="entry name" value="Dehydroquinate synthase-like - alpha domain"/>
    <property type="match status" value="1"/>
</dbReference>
<sequence>MTAPDLRTFATSWAFPTTVLFGVGGIAKAPRACQGAGMSRPLVVTDRGLADLPFVGTLMEALAGAGLEPLLFAEVRSNPVGANVEAGVAAFGEGRCDGVLAIGGGSALDAGKAIAFQAGQTRPFFSFAGSGGRWRQADADAIRPVVAIPTTAGTGSEVSQGVVITEEAGRSKQIVFHPSMMPKAAILDADLTIGLPPLLTAGTGMDALAHCLEAYCAPGFHPMCEGIAVEGVRLVREALPRAHADGADREARSMMLAASAMGAVAFQKGLGAVHSLSHPIGAVHDTHHGLTNGVLLPYVLAHNRPAIEERIVRLAGWLGLPKASFSGFLDWLLELRATLAVPHSLAALGVPGQDFAGLARMAAADPTAAGNPLPVDEQSLRILLEQAHDGTAF</sequence>
<comment type="cofactor">
    <cofactor evidence="1">
        <name>Fe cation</name>
        <dbReference type="ChEBI" id="CHEBI:24875"/>
    </cofactor>
</comment>
<evidence type="ECO:0000259" key="6">
    <source>
        <dbReference type="Pfam" id="PF00465"/>
    </source>
</evidence>
<dbReference type="Pfam" id="PF25137">
    <property type="entry name" value="ADH_Fe_C"/>
    <property type="match status" value="1"/>
</dbReference>
<dbReference type="InterPro" id="IPR039697">
    <property type="entry name" value="Alcohol_dehydrogenase_Fe"/>
</dbReference>
<dbReference type="EMBL" id="JARGEQ010000008">
    <property type="protein sequence ID" value="MDF1585079.1"/>
    <property type="molecule type" value="Genomic_DNA"/>
</dbReference>
<keyword evidence="4" id="KW-0520">NAD</keyword>
<dbReference type="Proteomes" id="UP001301140">
    <property type="component" value="Unassembled WGS sequence"/>
</dbReference>
<dbReference type="GO" id="GO:0004022">
    <property type="term" value="F:alcohol dehydrogenase (NAD+) activity"/>
    <property type="evidence" value="ECO:0007669"/>
    <property type="project" value="UniProtKB-EC"/>
</dbReference>
<comment type="catalytic activity">
    <reaction evidence="5">
        <text>a primary alcohol + NAD(+) = an aldehyde + NADH + H(+)</text>
        <dbReference type="Rhea" id="RHEA:10736"/>
        <dbReference type="ChEBI" id="CHEBI:15378"/>
        <dbReference type="ChEBI" id="CHEBI:15734"/>
        <dbReference type="ChEBI" id="CHEBI:17478"/>
        <dbReference type="ChEBI" id="CHEBI:57540"/>
        <dbReference type="ChEBI" id="CHEBI:57945"/>
        <dbReference type="EC" id="1.1.1.1"/>
    </reaction>
</comment>
<keyword evidence="9" id="KW-1185">Reference proteome</keyword>
<proteinExistence type="inferred from homology"/>
<evidence type="ECO:0000259" key="7">
    <source>
        <dbReference type="Pfam" id="PF25137"/>
    </source>
</evidence>
<dbReference type="PROSITE" id="PS00060">
    <property type="entry name" value="ADH_IRON_2"/>
    <property type="match status" value="1"/>
</dbReference>
<dbReference type="AlphaFoldDB" id="A0AAP3UZT2"/>
<evidence type="ECO:0000256" key="5">
    <source>
        <dbReference type="ARBA" id="ARBA00049243"/>
    </source>
</evidence>
<dbReference type="GO" id="GO:0046872">
    <property type="term" value="F:metal ion binding"/>
    <property type="evidence" value="ECO:0007669"/>
    <property type="project" value="InterPro"/>
</dbReference>
<dbReference type="InterPro" id="IPR018211">
    <property type="entry name" value="ADH_Fe_CS"/>
</dbReference>
<dbReference type="Pfam" id="PF00465">
    <property type="entry name" value="Fe-ADH"/>
    <property type="match status" value="1"/>
</dbReference>
<evidence type="ECO:0000313" key="8">
    <source>
        <dbReference type="EMBL" id="MDF1585079.1"/>
    </source>
</evidence>
<reference evidence="8 9" key="1">
    <citation type="submission" date="2023-03" db="EMBL/GenBank/DDBJ databases">
        <title>YIM 152171 draft genome.</title>
        <authorList>
            <person name="Yang Z."/>
        </authorList>
    </citation>
    <scope>NUCLEOTIDE SEQUENCE [LARGE SCALE GENOMIC DNA]</scope>
    <source>
        <strain evidence="8 9">YIM 152171</strain>
    </source>
</reference>
<evidence type="ECO:0000256" key="4">
    <source>
        <dbReference type="ARBA" id="ARBA00023027"/>
    </source>
</evidence>
<dbReference type="PANTHER" id="PTHR11496">
    <property type="entry name" value="ALCOHOL DEHYDROGENASE"/>
    <property type="match status" value="1"/>
</dbReference>
<evidence type="ECO:0000256" key="3">
    <source>
        <dbReference type="ARBA" id="ARBA00023002"/>
    </source>
</evidence>
<keyword evidence="3" id="KW-0560">Oxidoreductase</keyword>
<dbReference type="CDD" id="cd14861">
    <property type="entry name" value="Fe-ADH-like"/>
    <property type="match status" value="1"/>
</dbReference>
<dbReference type="PANTHER" id="PTHR11496:SF102">
    <property type="entry name" value="ALCOHOL DEHYDROGENASE 4"/>
    <property type="match status" value="1"/>
</dbReference>
<feature type="domain" description="Alcohol dehydrogenase iron-type/glycerol dehydrogenase GldA" evidence="6">
    <location>
        <begin position="16"/>
        <end position="188"/>
    </location>
</feature>
<evidence type="ECO:0000256" key="2">
    <source>
        <dbReference type="ARBA" id="ARBA00007358"/>
    </source>
</evidence>
<organism evidence="8 9">
    <name type="scientific">Marinimicrococcus flavescens</name>
    <dbReference type="NCBI Taxonomy" id="3031815"/>
    <lineage>
        <taxon>Bacteria</taxon>
        <taxon>Pseudomonadati</taxon>
        <taxon>Pseudomonadota</taxon>
        <taxon>Alphaproteobacteria</taxon>
        <taxon>Geminicoccales</taxon>
        <taxon>Geminicoccaceae</taxon>
        <taxon>Marinimicrococcus</taxon>
    </lineage>
</organism>
<dbReference type="SUPFAM" id="SSF56796">
    <property type="entry name" value="Dehydroquinate synthase-like"/>
    <property type="match status" value="1"/>
</dbReference>
<dbReference type="InterPro" id="IPR056798">
    <property type="entry name" value="ADH_Fe_C"/>
</dbReference>
<dbReference type="FunFam" id="3.40.50.1970:FF:000003">
    <property type="entry name" value="Alcohol dehydrogenase, iron-containing"/>
    <property type="match status" value="1"/>
</dbReference>
<dbReference type="Gene3D" id="3.40.50.1970">
    <property type="match status" value="1"/>
</dbReference>
<name>A0AAP3UZT2_9PROT</name>
<protein>
    <submittedName>
        <fullName evidence="8">Iron-containing alcohol dehydrogenase</fullName>
    </submittedName>
</protein>
<dbReference type="PROSITE" id="PS00913">
    <property type="entry name" value="ADH_IRON_1"/>
    <property type="match status" value="1"/>
</dbReference>
<comment type="similarity">
    <text evidence="2">Belongs to the iron-containing alcohol dehydrogenase family.</text>
</comment>
<comment type="caution">
    <text evidence="8">The sequence shown here is derived from an EMBL/GenBank/DDBJ whole genome shotgun (WGS) entry which is preliminary data.</text>
</comment>
<accession>A0AAP3UZT2</accession>